<evidence type="ECO:0000313" key="1">
    <source>
        <dbReference type="EMBL" id="OGL79713.1"/>
    </source>
</evidence>
<comment type="caution">
    <text evidence="1">The sequence shown here is derived from an EMBL/GenBank/DDBJ whole genome shotgun (WGS) entry which is preliminary data.</text>
</comment>
<proteinExistence type="predicted"/>
<dbReference type="AlphaFoldDB" id="A0A1F7UN46"/>
<dbReference type="STRING" id="1802397.A3J43_03355"/>
<name>A0A1F7UN46_9BACT</name>
<dbReference type="EMBL" id="MGEF01000002">
    <property type="protein sequence ID" value="OGL79713.1"/>
    <property type="molecule type" value="Genomic_DNA"/>
</dbReference>
<gene>
    <name evidence="1" type="ORF">A3J43_03355</name>
</gene>
<reference evidence="1 2" key="1">
    <citation type="journal article" date="2016" name="Nat. Commun.">
        <title>Thousands of microbial genomes shed light on interconnected biogeochemical processes in an aquifer system.</title>
        <authorList>
            <person name="Anantharaman K."/>
            <person name="Brown C.T."/>
            <person name="Hug L.A."/>
            <person name="Sharon I."/>
            <person name="Castelle C.J."/>
            <person name="Probst A.J."/>
            <person name="Thomas B.C."/>
            <person name="Singh A."/>
            <person name="Wilkins M.J."/>
            <person name="Karaoz U."/>
            <person name="Brodie E.L."/>
            <person name="Williams K.H."/>
            <person name="Hubbard S.S."/>
            <person name="Banfield J.F."/>
        </authorList>
    </citation>
    <scope>NUCLEOTIDE SEQUENCE [LARGE SCALE GENOMIC DNA]</scope>
</reference>
<accession>A0A1F7UN46</accession>
<protein>
    <submittedName>
        <fullName evidence="1">Uncharacterized protein</fullName>
    </submittedName>
</protein>
<organism evidence="1 2">
    <name type="scientific">Candidatus Uhrbacteria bacterium RIFCSPHIGHO2_12_FULL_54_23</name>
    <dbReference type="NCBI Taxonomy" id="1802397"/>
    <lineage>
        <taxon>Bacteria</taxon>
        <taxon>Candidatus Uhriibacteriota</taxon>
    </lineage>
</organism>
<sequence length="72" mass="8518">MQKQDNSKAYTLMAAFMRGNVKVLRGMFRMSREEIEAIMKEAGVTQEMMQLLNSEEFVHNFKWDQVWPEEDG</sequence>
<dbReference type="Proteomes" id="UP000176604">
    <property type="component" value="Unassembled WGS sequence"/>
</dbReference>
<evidence type="ECO:0000313" key="2">
    <source>
        <dbReference type="Proteomes" id="UP000176604"/>
    </source>
</evidence>